<organism evidence="5 6">
    <name type="scientific">Mucilaginibacter aquatilis</name>
    <dbReference type="NCBI Taxonomy" id="1517760"/>
    <lineage>
        <taxon>Bacteria</taxon>
        <taxon>Pseudomonadati</taxon>
        <taxon>Bacteroidota</taxon>
        <taxon>Sphingobacteriia</taxon>
        <taxon>Sphingobacteriales</taxon>
        <taxon>Sphingobacteriaceae</taxon>
        <taxon>Mucilaginibacter</taxon>
    </lineage>
</organism>
<dbReference type="Gene3D" id="3.40.50.10860">
    <property type="entry name" value="Leucine Dehydrogenase, chain A, domain 1"/>
    <property type="match status" value="1"/>
</dbReference>
<dbReference type="SUPFAM" id="SSF53223">
    <property type="entry name" value="Aminoacid dehydrogenase-like, N-terminal domain"/>
    <property type="match status" value="1"/>
</dbReference>
<feature type="domain" description="Shikimate dehydrogenase substrate binding N-terminal" evidence="4">
    <location>
        <begin position="6"/>
        <end position="88"/>
    </location>
</feature>
<evidence type="ECO:0000313" key="6">
    <source>
        <dbReference type="Proteomes" id="UP000434850"/>
    </source>
</evidence>
<dbReference type="SUPFAM" id="SSF51735">
    <property type="entry name" value="NAD(P)-binding Rossmann-fold domains"/>
    <property type="match status" value="1"/>
</dbReference>
<dbReference type="GO" id="GO:0019632">
    <property type="term" value="P:shikimate metabolic process"/>
    <property type="evidence" value="ECO:0007669"/>
    <property type="project" value="TreeGrafter"/>
</dbReference>
<sequence length="269" mass="30568">MKQYGLIGYPLTHSFSKKYFTAKFEREGIKDHEYDLYEIQNLSDFPELLRANPKLCGLNVTVPHKIGVMFYLDWVHPDAKEVDAVNCIRITAESPVAAAFSGEVGIKDHEFRLEGFNTDVYGFEMSLKPLLSAQHTQALVLGTGGASRAVKYVLNKLNIYAKFVSREASADRISYADVTPELLSKYKLIINTTPLGMSPNVDKCPDIPYEALTSEHLLYDLIYNPEETLFLQKGREQGAATKNGYEMLLLQAEKSWEIWNSREIKREEE</sequence>
<dbReference type="GO" id="GO:0050661">
    <property type="term" value="F:NADP binding"/>
    <property type="evidence" value="ECO:0007669"/>
    <property type="project" value="TreeGrafter"/>
</dbReference>
<dbReference type="GO" id="GO:0005829">
    <property type="term" value="C:cytosol"/>
    <property type="evidence" value="ECO:0007669"/>
    <property type="project" value="TreeGrafter"/>
</dbReference>
<dbReference type="Proteomes" id="UP000434850">
    <property type="component" value="Unassembled WGS sequence"/>
</dbReference>
<evidence type="ECO:0000256" key="1">
    <source>
        <dbReference type="ARBA" id="ARBA00004871"/>
    </source>
</evidence>
<dbReference type="EMBL" id="WQLA01000002">
    <property type="protein sequence ID" value="MVN90675.1"/>
    <property type="molecule type" value="Genomic_DNA"/>
</dbReference>
<dbReference type="Gene3D" id="3.40.50.720">
    <property type="entry name" value="NAD(P)-binding Rossmann-like Domain"/>
    <property type="match status" value="1"/>
</dbReference>
<keyword evidence="3" id="KW-0057">Aromatic amino acid biosynthesis</keyword>
<accession>A0A6I4I659</accession>
<dbReference type="EC" id="1.1.1.25" evidence="5"/>
<evidence type="ECO:0000256" key="3">
    <source>
        <dbReference type="ARBA" id="ARBA00023141"/>
    </source>
</evidence>
<dbReference type="Pfam" id="PF08501">
    <property type="entry name" value="Shikimate_dh_N"/>
    <property type="match status" value="1"/>
</dbReference>
<keyword evidence="3" id="KW-0028">Amino-acid biosynthesis</keyword>
<dbReference type="GO" id="GO:0009423">
    <property type="term" value="P:chorismate biosynthetic process"/>
    <property type="evidence" value="ECO:0007669"/>
    <property type="project" value="TreeGrafter"/>
</dbReference>
<dbReference type="PANTHER" id="PTHR21089:SF1">
    <property type="entry name" value="BIFUNCTIONAL 3-DEHYDROQUINATE DEHYDRATASE_SHIKIMATE DEHYDROGENASE, CHLOROPLASTIC"/>
    <property type="match status" value="1"/>
</dbReference>
<keyword evidence="2 5" id="KW-0560">Oxidoreductase</keyword>
<comment type="caution">
    <text evidence="5">The sequence shown here is derived from an EMBL/GenBank/DDBJ whole genome shotgun (WGS) entry which is preliminary data.</text>
</comment>
<dbReference type="RefSeq" id="WP_157540449.1">
    <property type="nucleotide sequence ID" value="NZ_WQLA01000002.1"/>
</dbReference>
<dbReference type="GO" id="GO:0009073">
    <property type="term" value="P:aromatic amino acid family biosynthetic process"/>
    <property type="evidence" value="ECO:0007669"/>
    <property type="project" value="UniProtKB-KW"/>
</dbReference>
<dbReference type="AlphaFoldDB" id="A0A6I4I659"/>
<dbReference type="CDD" id="cd01065">
    <property type="entry name" value="NAD_bind_Shikimate_DH"/>
    <property type="match status" value="1"/>
</dbReference>
<dbReference type="InterPro" id="IPR022893">
    <property type="entry name" value="Shikimate_DH_fam"/>
</dbReference>
<dbReference type="PANTHER" id="PTHR21089">
    <property type="entry name" value="SHIKIMATE DEHYDROGENASE"/>
    <property type="match status" value="1"/>
</dbReference>
<dbReference type="OrthoDB" id="9792692at2"/>
<evidence type="ECO:0000259" key="4">
    <source>
        <dbReference type="Pfam" id="PF08501"/>
    </source>
</evidence>
<protein>
    <submittedName>
        <fullName evidence="5">Shikimate dehydrogenase</fullName>
        <ecNumber evidence="5">1.1.1.25</ecNumber>
    </submittedName>
</protein>
<dbReference type="InterPro" id="IPR046346">
    <property type="entry name" value="Aminoacid_DH-like_N_sf"/>
</dbReference>
<comment type="pathway">
    <text evidence="1">Metabolic intermediate biosynthesis; chorismate biosynthesis; chorismate from D-erythrose 4-phosphate and phosphoenolpyruvate: step 4/7.</text>
</comment>
<evidence type="ECO:0000256" key="2">
    <source>
        <dbReference type="ARBA" id="ARBA00023002"/>
    </source>
</evidence>
<dbReference type="InterPro" id="IPR013708">
    <property type="entry name" value="Shikimate_DH-bd_N"/>
</dbReference>
<keyword evidence="6" id="KW-1185">Reference proteome</keyword>
<dbReference type="GO" id="GO:0004764">
    <property type="term" value="F:shikimate 3-dehydrogenase (NADP+) activity"/>
    <property type="evidence" value="ECO:0007669"/>
    <property type="project" value="UniProtKB-EC"/>
</dbReference>
<reference evidence="5 6" key="1">
    <citation type="submission" date="2019-12" db="EMBL/GenBank/DDBJ databases">
        <title>Mucilaginibacter sp. HME9299 genome sequencing and assembly.</title>
        <authorList>
            <person name="Kang H."/>
            <person name="Kim H."/>
            <person name="Joh K."/>
        </authorList>
    </citation>
    <scope>NUCLEOTIDE SEQUENCE [LARGE SCALE GENOMIC DNA]</scope>
    <source>
        <strain evidence="5 6">HME9299</strain>
    </source>
</reference>
<proteinExistence type="predicted"/>
<gene>
    <name evidence="5" type="primary">aroE</name>
    <name evidence="5" type="ORF">GO816_06015</name>
</gene>
<dbReference type="InterPro" id="IPR036291">
    <property type="entry name" value="NAD(P)-bd_dom_sf"/>
</dbReference>
<evidence type="ECO:0000313" key="5">
    <source>
        <dbReference type="EMBL" id="MVN90675.1"/>
    </source>
</evidence>
<name>A0A6I4I659_9SPHI</name>